<dbReference type="GO" id="GO:0004519">
    <property type="term" value="F:endonuclease activity"/>
    <property type="evidence" value="ECO:0007669"/>
    <property type="project" value="UniProtKB-KW"/>
</dbReference>
<dbReference type="AlphaFoldDB" id="A0A5M9HGF1"/>
<gene>
    <name evidence="7" type="ORF">F1649_03085</name>
</gene>
<dbReference type="PANTHER" id="PTHR33146">
    <property type="entry name" value="ENDONUCLEASE 4"/>
    <property type="match status" value="1"/>
</dbReference>
<dbReference type="InterPro" id="IPR003154">
    <property type="entry name" value="S1/P1nuclease"/>
</dbReference>
<dbReference type="Gene3D" id="1.10.575.10">
    <property type="entry name" value="P1 Nuclease"/>
    <property type="match status" value="1"/>
</dbReference>
<keyword evidence="2" id="KW-0479">Metal-binding</keyword>
<comment type="caution">
    <text evidence="7">The sequence shown here is derived from an EMBL/GenBank/DDBJ whole genome shotgun (WGS) entry which is preliminary data.</text>
</comment>
<keyword evidence="6" id="KW-0325">Glycoprotein</keyword>
<keyword evidence="8" id="KW-1185">Reference proteome</keyword>
<dbReference type="PANTHER" id="PTHR33146:SF26">
    <property type="entry name" value="ENDONUCLEASE 4"/>
    <property type="match status" value="1"/>
</dbReference>
<keyword evidence="3" id="KW-0255">Endonuclease</keyword>
<evidence type="ECO:0000256" key="6">
    <source>
        <dbReference type="ARBA" id="ARBA00023180"/>
    </source>
</evidence>
<dbReference type="Proteomes" id="UP000322918">
    <property type="component" value="Unassembled WGS sequence"/>
</dbReference>
<evidence type="ECO:0000313" key="7">
    <source>
        <dbReference type="EMBL" id="KAA8485485.1"/>
    </source>
</evidence>
<name>A0A5M9HGF1_9SPHI</name>
<evidence type="ECO:0000313" key="8">
    <source>
        <dbReference type="Proteomes" id="UP000322918"/>
    </source>
</evidence>
<keyword evidence="1" id="KW-0540">Nuclease</keyword>
<evidence type="ECO:0000256" key="3">
    <source>
        <dbReference type="ARBA" id="ARBA00022759"/>
    </source>
</evidence>
<protein>
    <submittedName>
        <fullName evidence="7">S1/P1 nuclease</fullName>
    </submittedName>
</protein>
<accession>A0A5M9HGF1</accession>
<evidence type="ECO:0000256" key="5">
    <source>
        <dbReference type="ARBA" id="ARBA00023157"/>
    </source>
</evidence>
<dbReference type="GO" id="GO:0016788">
    <property type="term" value="F:hydrolase activity, acting on ester bonds"/>
    <property type="evidence" value="ECO:0007669"/>
    <property type="project" value="InterPro"/>
</dbReference>
<dbReference type="CDD" id="cd11010">
    <property type="entry name" value="S1-P1_nuclease"/>
    <property type="match status" value="1"/>
</dbReference>
<proteinExistence type="predicted"/>
<sequence>MKTLLRNILIAGLFIYTPVQTMAWGLLGHRIVAEVADQHLNKKARKEIQKILGTETLAMAANWMDFIKSDPSFNYLNNWHYVNLPKGLSYEQAKNTLETDTGANAYTKIRFASSELKKKDLTPEMKQMYLRILIHLVGDIHQPMHCGLEEDKGGNDVKVKWFNRQMNLHSLWDSDFIEFQQLSYTEYAKAVDHATQKQLITWQKDDLSQWVFGSYQISGELYKEAEKNTNYSYRYNFDHLATLNQQLLKGGIRLAGLLNEIFS</sequence>
<dbReference type="GO" id="GO:0046872">
    <property type="term" value="F:metal ion binding"/>
    <property type="evidence" value="ECO:0007669"/>
    <property type="project" value="UniProtKB-KW"/>
</dbReference>
<evidence type="ECO:0000256" key="2">
    <source>
        <dbReference type="ARBA" id="ARBA00022723"/>
    </source>
</evidence>
<dbReference type="EMBL" id="VWNE01000004">
    <property type="protein sequence ID" value="KAA8485485.1"/>
    <property type="molecule type" value="Genomic_DNA"/>
</dbReference>
<dbReference type="GO" id="GO:0006308">
    <property type="term" value="P:DNA catabolic process"/>
    <property type="evidence" value="ECO:0007669"/>
    <property type="project" value="InterPro"/>
</dbReference>
<dbReference type="RefSeq" id="WP_141813611.1">
    <property type="nucleotide sequence ID" value="NZ_VFPL01000001.1"/>
</dbReference>
<dbReference type="SUPFAM" id="SSF48537">
    <property type="entry name" value="Phospholipase C/P1 nuclease"/>
    <property type="match status" value="1"/>
</dbReference>
<dbReference type="InterPro" id="IPR008947">
    <property type="entry name" value="PLipase_C/P1_nuclease_dom_sf"/>
</dbReference>
<keyword evidence="4" id="KW-0378">Hydrolase</keyword>
<keyword evidence="5" id="KW-1015">Disulfide bond</keyword>
<dbReference type="GO" id="GO:0003676">
    <property type="term" value="F:nucleic acid binding"/>
    <property type="evidence" value="ECO:0007669"/>
    <property type="project" value="InterPro"/>
</dbReference>
<organism evidence="7 8">
    <name type="scientific">Arcticibacter tournemirensis</name>
    <dbReference type="NCBI Taxonomy" id="699437"/>
    <lineage>
        <taxon>Bacteria</taxon>
        <taxon>Pseudomonadati</taxon>
        <taxon>Bacteroidota</taxon>
        <taxon>Sphingobacteriia</taxon>
        <taxon>Sphingobacteriales</taxon>
        <taxon>Sphingobacteriaceae</taxon>
        <taxon>Arcticibacter</taxon>
    </lineage>
</organism>
<dbReference type="OrthoDB" id="267579at2"/>
<evidence type="ECO:0000256" key="1">
    <source>
        <dbReference type="ARBA" id="ARBA00022722"/>
    </source>
</evidence>
<reference evidence="7 8" key="1">
    <citation type="submission" date="2019-09" db="EMBL/GenBank/DDBJ databases">
        <title>Pararcticibacter amylolyticus gen. nov., sp. nov., isolated from a rottenly hemp rope, and reclassification of Pedobacter tournemirensis as Pararcticibacter tournemirensis comb. nov.</title>
        <authorList>
            <person name="Cai Y."/>
        </authorList>
    </citation>
    <scope>NUCLEOTIDE SEQUENCE [LARGE SCALE GENOMIC DNA]</scope>
    <source>
        <strain evidence="7 8">TF5-37.2-LB10</strain>
    </source>
</reference>
<evidence type="ECO:0000256" key="4">
    <source>
        <dbReference type="ARBA" id="ARBA00022801"/>
    </source>
</evidence>
<dbReference type="Pfam" id="PF02265">
    <property type="entry name" value="S1-P1_nuclease"/>
    <property type="match status" value="1"/>
</dbReference>